<dbReference type="AlphaFoldDB" id="A0A7Z0GKN1"/>
<dbReference type="InterPro" id="IPR050109">
    <property type="entry name" value="HTH-type_TetR-like_transc_reg"/>
</dbReference>
<proteinExistence type="predicted"/>
<gene>
    <name evidence="6" type="ORF">HNR09_001170</name>
</gene>
<accession>A0A7Z0GKN1</accession>
<sequence>MHESTISQRERNRLDTWNAVHEAAHAIAWEEGPQEAAVEAIAARAGVSRRTFFNYFPTKEDAILGTRTPEVSEGDIERFRTSDEDELTRVVHLFVAVVRTAIPEATSPQRRRIIGEHPSLQRRVLRLLSEVERIVAEVIQARVEDGDDVALAAPGDGARLEALLMLSGVIAKYAFHRYQESSAEDPREFLDESIAMFREVVDTTR</sequence>
<feature type="domain" description="HTH tetR-type" evidence="5">
    <location>
        <begin position="14"/>
        <end position="74"/>
    </location>
</feature>
<dbReference type="Proteomes" id="UP000535437">
    <property type="component" value="Unassembled WGS sequence"/>
</dbReference>
<dbReference type="SUPFAM" id="SSF46689">
    <property type="entry name" value="Homeodomain-like"/>
    <property type="match status" value="1"/>
</dbReference>
<dbReference type="Pfam" id="PF00440">
    <property type="entry name" value="TetR_N"/>
    <property type="match status" value="1"/>
</dbReference>
<evidence type="ECO:0000313" key="7">
    <source>
        <dbReference type="Proteomes" id="UP000535437"/>
    </source>
</evidence>
<dbReference type="RefSeq" id="WP_179541200.1">
    <property type="nucleotide sequence ID" value="NZ_BAAALL010000002.1"/>
</dbReference>
<protein>
    <submittedName>
        <fullName evidence="6">AcrR family transcriptional regulator</fullName>
    </submittedName>
</protein>
<dbReference type="EMBL" id="JACCFY010000001">
    <property type="protein sequence ID" value="NYJ77759.1"/>
    <property type="molecule type" value="Genomic_DNA"/>
</dbReference>
<dbReference type="Gene3D" id="1.10.357.10">
    <property type="entry name" value="Tetracycline Repressor, domain 2"/>
    <property type="match status" value="1"/>
</dbReference>
<keyword evidence="7" id="KW-1185">Reference proteome</keyword>
<evidence type="ECO:0000256" key="4">
    <source>
        <dbReference type="PROSITE-ProRule" id="PRU00335"/>
    </source>
</evidence>
<dbReference type="GO" id="GO:0000976">
    <property type="term" value="F:transcription cis-regulatory region binding"/>
    <property type="evidence" value="ECO:0007669"/>
    <property type="project" value="TreeGrafter"/>
</dbReference>
<dbReference type="GO" id="GO:0003700">
    <property type="term" value="F:DNA-binding transcription factor activity"/>
    <property type="evidence" value="ECO:0007669"/>
    <property type="project" value="TreeGrafter"/>
</dbReference>
<dbReference type="InterPro" id="IPR001647">
    <property type="entry name" value="HTH_TetR"/>
</dbReference>
<evidence type="ECO:0000259" key="5">
    <source>
        <dbReference type="PROSITE" id="PS50977"/>
    </source>
</evidence>
<evidence type="ECO:0000313" key="6">
    <source>
        <dbReference type="EMBL" id="NYJ77759.1"/>
    </source>
</evidence>
<reference evidence="6 7" key="1">
    <citation type="submission" date="2020-07" db="EMBL/GenBank/DDBJ databases">
        <title>Sequencing the genomes of 1000 actinobacteria strains.</title>
        <authorList>
            <person name="Klenk H.-P."/>
        </authorList>
    </citation>
    <scope>NUCLEOTIDE SEQUENCE [LARGE SCALE GENOMIC DNA]</scope>
    <source>
        <strain evidence="6 7">DSM 15475</strain>
    </source>
</reference>
<keyword evidence="1" id="KW-0805">Transcription regulation</keyword>
<dbReference type="PANTHER" id="PTHR30055">
    <property type="entry name" value="HTH-TYPE TRANSCRIPTIONAL REGULATOR RUTR"/>
    <property type="match status" value="1"/>
</dbReference>
<dbReference type="InterPro" id="IPR009057">
    <property type="entry name" value="Homeodomain-like_sf"/>
</dbReference>
<dbReference type="PROSITE" id="PS50977">
    <property type="entry name" value="HTH_TETR_2"/>
    <property type="match status" value="1"/>
</dbReference>
<comment type="caution">
    <text evidence="6">The sequence shown here is derived from an EMBL/GenBank/DDBJ whole genome shotgun (WGS) entry which is preliminary data.</text>
</comment>
<evidence type="ECO:0000256" key="1">
    <source>
        <dbReference type="ARBA" id="ARBA00023015"/>
    </source>
</evidence>
<feature type="DNA-binding region" description="H-T-H motif" evidence="4">
    <location>
        <begin position="37"/>
        <end position="56"/>
    </location>
</feature>
<organism evidence="6 7">
    <name type="scientific">Nesterenkonia xinjiangensis</name>
    <dbReference type="NCBI Taxonomy" id="225327"/>
    <lineage>
        <taxon>Bacteria</taxon>
        <taxon>Bacillati</taxon>
        <taxon>Actinomycetota</taxon>
        <taxon>Actinomycetes</taxon>
        <taxon>Micrococcales</taxon>
        <taxon>Micrococcaceae</taxon>
        <taxon>Nesterenkonia</taxon>
    </lineage>
</organism>
<name>A0A7Z0GKN1_9MICC</name>
<keyword evidence="2 4" id="KW-0238">DNA-binding</keyword>
<dbReference type="PANTHER" id="PTHR30055:SF234">
    <property type="entry name" value="HTH-TYPE TRANSCRIPTIONAL REGULATOR BETI"/>
    <property type="match status" value="1"/>
</dbReference>
<evidence type="ECO:0000256" key="3">
    <source>
        <dbReference type="ARBA" id="ARBA00023163"/>
    </source>
</evidence>
<keyword evidence="3" id="KW-0804">Transcription</keyword>
<evidence type="ECO:0000256" key="2">
    <source>
        <dbReference type="ARBA" id="ARBA00023125"/>
    </source>
</evidence>